<evidence type="ECO:0000256" key="3">
    <source>
        <dbReference type="ARBA" id="ARBA00012918"/>
    </source>
</evidence>
<comment type="subunit">
    <text evidence="2">Homotetramer.</text>
</comment>
<evidence type="ECO:0000256" key="5">
    <source>
        <dbReference type="ARBA" id="ARBA00049534"/>
    </source>
</evidence>
<evidence type="ECO:0000256" key="1">
    <source>
        <dbReference type="ARBA" id="ARBA00011076"/>
    </source>
</evidence>
<protein>
    <recommendedName>
        <fullName evidence="3">glutaminase</fullName>
        <ecNumber evidence="3">3.5.1.2</ecNumber>
    </recommendedName>
</protein>
<organism evidence="6 7">
    <name type="scientific">Scyliorhinus torazame</name>
    <name type="common">Cloudy catshark</name>
    <name type="synonym">Catulus torazame</name>
    <dbReference type="NCBI Taxonomy" id="75743"/>
    <lineage>
        <taxon>Eukaryota</taxon>
        <taxon>Metazoa</taxon>
        <taxon>Chordata</taxon>
        <taxon>Craniata</taxon>
        <taxon>Vertebrata</taxon>
        <taxon>Chondrichthyes</taxon>
        <taxon>Elasmobranchii</taxon>
        <taxon>Galeomorphii</taxon>
        <taxon>Galeoidea</taxon>
        <taxon>Carcharhiniformes</taxon>
        <taxon>Scyliorhinidae</taxon>
        <taxon>Scyliorhinus</taxon>
    </lineage>
</organism>
<dbReference type="AlphaFoldDB" id="A0A401QC05"/>
<accession>A0A401QC05</accession>
<dbReference type="Pfam" id="PF04960">
    <property type="entry name" value="Glutaminase"/>
    <property type="match status" value="1"/>
</dbReference>
<evidence type="ECO:0000256" key="2">
    <source>
        <dbReference type="ARBA" id="ARBA00011881"/>
    </source>
</evidence>
<evidence type="ECO:0000256" key="4">
    <source>
        <dbReference type="ARBA" id="ARBA00022801"/>
    </source>
</evidence>
<dbReference type="GO" id="GO:0006537">
    <property type="term" value="P:glutamate biosynthetic process"/>
    <property type="evidence" value="ECO:0007669"/>
    <property type="project" value="TreeGrafter"/>
</dbReference>
<comment type="catalytic activity">
    <reaction evidence="5">
        <text>L-glutamine + H2O = L-glutamate + NH4(+)</text>
        <dbReference type="Rhea" id="RHEA:15889"/>
        <dbReference type="ChEBI" id="CHEBI:15377"/>
        <dbReference type="ChEBI" id="CHEBI:28938"/>
        <dbReference type="ChEBI" id="CHEBI:29985"/>
        <dbReference type="ChEBI" id="CHEBI:58359"/>
        <dbReference type="EC" id="3.5.1.2"/>
    </reaction>
</comment>
<dbReference type="InterPro" id="IPR015868">
    <property type="entry name" value="Glutaminase"/>
</dbReference>
<dbReference type="Proteomes" id="UP000288216">
    <property type="component" value="Unassembled WGS sequence"/>
</dbReference>
<gene>
    <name evidence="6" type="ORF">scyTo_0023505</name>
</gene>
<dbReference type="Gene3D" id="3.40.710.10">
    <property type="entry name" value="DD-peptidase/beta-lactamase superfamily"/>
    <property type="match status" value="1"/>
</dbReference>
<dbReference type="STRING" id="75743.A0A401QC05"/>
<dbReference type="GO" id="GO:0006543">
    <property type="term" value="P:L-glutamine catabolic process"/>
    <property type="evidence" value="ECO:0007669"/>
    <property type="project" value="TreeGrafter"/>
</dbReference>
<dbReference type="EC" id="3.5.1.2" evidence="3"/>
<dbReference type="PANTHER" id="PTHR12544">
    <property type="entry name" value="GLUTAMINASE"/>
    <property type="match status" value="1"/>
</dbReference>
<evidence type="ECO:0000313" key="7">
    <source>
        <dbReference type="Proteomes" id="UP000288216"/>
    </source>
</evidence>
<dbReference type="PANTHER" id="PTHR12544:SF29">
    <property type="entry name" value="GLUTAMINASE"/>
    <property type="match status" value="1"/>
</dbReference>
<evidence type="ECO:0000313" key="6">
    <source>
        <dbReference type="EMBL" id="GCB82911.1"/>
    </source>
</evidence>
<comment type="caution">
    <text evidence="6">The sequence shown here is derived from an EMBL/GenBank/DDBJ whole genome shotgun (WGS) entry which is preliminary data.</text>
</comment>
<sequence>YSVGDTKIPFCLQSCIKPLEYAIAINEFSTDYVHQYVGKEPSGLRFNKVFLNEEDKPHNPMVNAGAIVVTSLIK</sequence>
<feature type="non-terminal residue" evidence="6">
    <location>
        <position position="1"/>
    </location>
</feature>
<keyword evidence="4" id="KW-0378">Hydrolase</keyword>
<feature type="non-terminal residue" evidence="6">
    <location>
        <position position="74"/>
    </location>
</feature>
<dbReference type="OrthoDB" id="9995210at2759"/>
<name>A0A401QC05_SCYTO</name>
<dbReference type="EMBL" id="BFAA01030044">
    <property type="protein sequence ID" value="GCB82911.1"/>
    <property type="molecule type" value="Genomic_DNA"/>
</dbReference>
<dbReference type="SUPFAM" id="SSF56601">
    <property type="entry name" value="beta-lactamase/transpeptidase-like"/>
    <property type="match status" value="1"/>
</dbReference>
<reference evidence="6 7" key="1">
    <citation type="journal article" date="2018" name="Nat. Ecol. Evol.">
        <title>Shark genomes provide insights into elasmobranch evolution and the origin of vertebrates.</title>
        <authorList>
            <person name="Hara Y"/>
            <person name="Yamaguchi K"/>
            <person name="Onimaru K"/>
            <person name="Kadota M"/>
            <person name="Koyanagi M"/>
            <person name="Keeley SD"/>
            <person name="Tatsumi K"/>
            <person name="Tanaka K"/>
            <person name="Motone F"/>
            <person name="Kageyama Y"/>
            <person name="Nozu R"/>
            <person name="Adachi N"/>
            <person name="Nishimura O"/>
            <person name="Nakagawa R"/>
            <person name="Tanegashima C"/>
            <person name="Kiyatake I"/>
            <person name="Matsumoto R"/>
            <person name="Murakumo K"/>
            <person name="Nishida K"/>
            <person name="Terakita A"/>
            <person name="Kuratani S"/>
            <person name="Sato K"/>
            <person name="Hyodo S Kuraku.S."/>
        </authorList>
    </citation>
    <scope>NUCLEOTIDE SEQUENCE [LARGE SCALE GENOMIC DNA]</scope>
</reference>
<comment type="similarity">
    <text evidence="1">Belongs to the glutaminase family.</text>
</comment>
<proteinExistence type="inferred from homology"/>
<dbReference type="GO" id="GO:0004359">
    <property type="term" value="F:glutaminase activity"/>
    <property type="evidence" value="ECO:0007669"/>
    <property type="project" value="UniProtKB-EC"/>
</dbReference>
<keyword evidence="7" id="KW-1185">Reference proteome</keyword>
<dbReference type="InterPro" id="IPR012338">
    <property type="entry name" value="Beta-lactam/transpept-like"/>
</dbReference>